<sequence length="180" mass="20453">MSANNGVLDPRTVYVQNINFKTTAENLGKAFEKFGKITACRILHDKIYGLEFSRGKGFVEFEEPESVEKAINDKNIKIDGRTLSVSQARKKYERKNDTAFISGIPQGTKEEDILNEFKDYNATDALVVFEDANGFRGGYAFVKFESTEKRNKAIEEKKTFSLKGEESHLSIARRDFDETN</sequence>
<dbReference type="InterPro" id="IPR051106">
    <property type="entry name" value="RNA-bind/splicing_reg"/>
</dbReference>
<keyword evidence="9" id="KW-1185">Reference proteome</keyword>
<keyword evidence="3 6" id="KW-0694">RNA-binding</keyword>
<dbReference type="InterPro" id="IPR012677">
    <property type="entry name" value="Nucleotide-bd_a/b_plait_sf"/>
</dbReference>
<evidence type="ECO:0000256" key="6">
    <source>
        <dbReference type="PROSITE-ProRule" id="PRU00176"/>
    </source>
</evidence>
<gene>
    <name evidence="8" type="ORF">M9Y10_003370</name>
</gene>
<feature type="domain" description="RRM" evidence="7">
    <location>
        <begin position="97"/>
        <end position="174"/>
    </location>
</feature>
<dbReference type="PANTHER" id="PTHR48028:SF4">
    <property type="entry name" value="SC35-LIKE SPLICING FACTOR"/>
    <property type="match status" value="1"/>
</dbReference>
<dbReference type="CDD" id="cd00590">
    <property type="entry name" value="RRM_SF"/>
    <property type="match status" value="1"/>
</dbReference>
<dbReference type="PROSITE" id="PS50102">
    <property type="entry name" value="RRM"/>
    <property type="match status" value="2"/>
</dbReference>
<comment type="caution">
    <text evidence="8">The sequence shown here is derived from an EMBL/GenBank/DDBJ whole genome shotgun (WGS) entry which is preliminary data.</text>
</comment>
<protein>
    <submittedName>
        <fullName evidence="8">CUGBP Elav-like member 3</fullName>
    </submittedName>
</protein>
<reference evidence="8 9" key="1">
    <citation type="submission" date="2024-04" db="EMBL/GenBank/DDBJ databases">
        <title>Tritrichomonas musculus Genome.</title>
        <authorList>
            <person name="Alves-Ferreira E."/>
            <person name="Grigg M."/>
            <person name="Lorenzi H."/>
            <person name="Galac M."/>
        </authorList>
    </citation>
    <scope>NUCLEOTIDE SEQUENCE [LARGE SCALE GENOMIC DNA]</scope>
    <source>
        <strain evidence="8 9">EAF2021</strain>
    </source>
</reference>
<dbReference type="PANTHER" id="PTHR48028">
    <property type="entry name" value="GLYCINE-RICH RNA-BINDING PROTEIN RZ1A"/>
    <property type="match status" value="1"/>
</dbReference>
<proteinExistence type="predicted"/>
<evidence type="ECO:0000259" key="7">
    <source>
        <dbReference type="PROSITE" id="PS50102"/>
    </source>
</evidence>
<keyword evidence="4" id="KW-0508">mRNA splicing</keyword>
<name>A0ABR2JQK5_9EUKA</name>
<accession>A0ABR2JQK5</accession>
<dbReference type="SMART" id="SM00360">
    <property type="entry name" value="RRM"/>
    <property type="match status" value="2"/>
</dbReference>
<evidence type="ECO:0000256" key="5">
    <source>
        <dbReference type="ARBA" id="ARBA00023242"/>
    </source>
</evidence>
<feature type="domain" description="RRM" evidence="7">
    <location>
        <begin position="11"/>
        <end position="90"/>
    </location>
</feature>
<organism evidence="8 9">
    <name type="scientific">Tritrichomonas musculus</name>
    <dbReference type="NCBI Taxonomy" id="1915356"/>
    <lineage>
        <taxon>Eukaryota</taxon>
        <taxon>Metamonada</taxon>
        <taxon>Parabasalia</taxon>
        <taxon>Tritrichomonadida</taxon>
        <taxon>Tritrichomonadidae</taxon>
        <taxon>Tritrichomonas</taxon>
    </lineage>
</organism>
<dbReference type="Gene3D" id="3.30.70.330">
    <property type="match status" value="2"/>
</dbReference>
<dbReference type="Proteomes" id="UP001470230">
    <property type="component" value="Unassembled WGS sequence"/>
</dbReference>
<dbReference type="InterPro" id="IPR000504">
    <property type="entry name" value="RRM_dom"/>
</dbReference>
<dbReference type="EMBL" id="JAPFFF010000010">
    <property type="protein sequence ID" value="KAK8880686.1"/>
    <property type="molecule type" value="Genomic_DNA"/>
</dbReference>
<evidence type="ECO:0000313" key="8">
    <source>
        <dbReference type="EMBL" id="KAK8880686.1"/>
    </source>
</evidence>
<dbReference type="Pfam" id="PF00076">
    <property type="entry name" value="RRM_1"/>
    <property type="match status" value="2"/>
</dbReference>
<evidence type="ECO:0000256" key="2">
    <source>
        <dbReference type="ARBA" id="ARBA00022664"/>
    </source>
</evidence>
<comment type="subcellular location">
    <subcellularLocation>
        <location evidence="1">Nucleus</location>
    </subcellularLocation>
</comment>
<dbReference type="InterPro" id="IPR035979">
    <property type="entry name" value="RBD_domain_sf"/>
</dbReference>
<keyword evidence="5" id="KW-0539">Nucleus</keyword>
<evidence type="ECO:0000256" key="4">
    <source>
        <dbReference type="ARBA" id="ARBA00023187"/>
    </source>
</evidence>
<keyword evidence="2" id="KW-0507">mRNA processing</keyword>
<evidence type="ECO:0000256" key="3">
    <source>
        <dbReference type="ARBA" id="ARBA00022884"/>
    </source>
</evidence>
<dbReference type="SUPFAM" id="SSF54928">
    <property type="entry name" value="RNA-binding domain, RBD"/>
    <property type="match status" value="1"/>
</dbReference>
<evidence type="ECO:0000256" key="1">
    <source>
        <dbReference type="ARBA" id="ARBA00004123"/>
    </source>
</evidence>
<evidence type="ECO:0000313" key="9">
    <source>
        <dbReference type="Proteomes" id="UP001470230"/>
    </source>
</evidence>